<dbReference type="Pfam" id="PF00353">
    <property type="entry name" value="HemolysinCabind"/>
    <property type="match status" value="15"/>
</dbReference>
<evidence type="ECO:0000256" key="1">
    <source>
        <dbReference type="ARBA" id="ARBA00004370"/>
    </source>
</evidence>
<dbReference type="InterPro" id="IPR050557">
    <property type="entry name" value="RTX_toxin/Mannuronan_C5-epim"/>
</dbReference>
<dbReference type="GO" id="GO:0005576">
    <property type="term" value="C:extracellular region"/>
    <property type="evidence" value="ECO:0007669"/>
    <property type="project" value="UniProtKB-SubCell"/>
</dbReference>
<dbReference type="PROSITE" id="PS00330">
    <property type="entry name" value="HEMOLYSIN_CALCIUM"/>
    <property type="match status" value="8"/>
</dbReference>
<dbReference type="RefSeq" id="WP_184483510.1">
    <property type="nucleotide sequence ID" value="NZ_JAAEDJ010000163.1"/>
</dbReference>
<evidence type="ECO:0000256" key="8">
    <source>
        <dbReference type="SAM" id="MobiDB-lite"/>
    </source>
</evidence>
<evidence type="ECO:0000256" key="2">
    <source>
        <dbReference type="ARBA" id="ARBA00004613"/>
    </source>
</evidence>
<evidence type="ECO:0000313" key="9">
    <source>
        <dbReference type="EMBL" id="MBB5689559.1"/>
    </source>
</evidence>
<evidence type="ECO:0000256" key="3">
    <source>
        <dbReference type="ARBA" id="ARBA00022525"/>
    </source>
</evidence>
<organism evidence="9 10">
    <name type="scientific">Neoroseomonas alkaliterrae</name>
    <dbReference type="NCBI Taxonomy" id="1452450"/>
    <lineage>
        <taxon>Bacteria</taxon>
        <taxon>Pseudomonadati</taxon>
        <taxon>Pseudomonadota</taxon>
        <taxon>Alphaproteobacteria</taxon>
        <taxon>Acetobacterales</taxon>
        <taxon>Acetobacteraceae</taxon>
        <taxon>Neoroseomonas</taxon>
    </lineage>
</organism>
<keyword evidence="6" id="KW-0843">Virulence</keyword>
<dbReference type="PANTHER" id="PTHR38340">
    <property type="entry name" value="S-LAYER PROTEIN"/>
    <property type="match status" value="1"/>
</dbReference>
<dbReference type="GO" id="GO:0090729">
    <property type="term" value="F:toxin activity"/>
    <property type="evidence" value="ECO:0007669"/>
    <property type="project" value="UniProtKB-KW"/>
</dbReference>
<dbReference type="Gene3D" id="2.150.10.10">
    <property type="entry name" value="Serralysin-like metalloprotease, C-terminal"/>
    <property type="match status" value="11"/>
</dbReference>
<keyword evidence="5" id="KW-0677">Repeat</keyword>
<sequence length="1420" mass="141821">MATIIGTAGNDTIYPGNVSAGVTGGEPSDDADSILGGGGADSINGSGGNDTIRGEAGNDVIYGWFGDDLIFGGDGNDIIDGGFGDDLIDGGAGFDIIEYGAILGPIAPTFVVTSAGTSNNVAVSGSVHGNDTVLAVEQVNGSAGDDTFIVDSVNTDSFLFYIRGGGGNDSIAGPATLNRGLFLDYLAPFMLGGVSVNLGTGLASDGLGGIDSFSNINAVRGSAFDDTLIGGNTNDRFRGSGGNDWIDGGAGSDLADYTQAAAAVSVDLTVGRAQDGDGGTDTLISIEEVRGSAFNDTIIGSDGPERIRGNAGNDVLLGGGGVDTLDLSAAPAAVGVSLFSLSAFDGQGGTDTVTGFEYVLGSNFSDNLIGGTGDDTLAGGAGNDVLNGRAGNDWLIGGADFDTASYVFAASGITAVVEFNGTTGHNATVTGGDGTDTLREIEAIQGSNFGDVIEILSVDIPVAFHARGGAGNDTIIGMADRNFSVQADYLLSGMSNGIVADLESGIVSEDGFGGQDLLVNIGMIRGSSLADTILGSEGADRIRGRGGNDFLDGRGGTDQLDYTQSVAGVSVNLATQRAQDGEGGTDTVIGFEDVRATNFADTIIGTGLNEFFAPFGGNDYVDGGAGGSDRLSYQSGQGNVPAPTQGVVVDLVTGIAQDGWGGTDTLLGIERINGTRFADSIRGGAENNRFNGRGGNDTLDGGLGGDWAEYNSAASGVTVNLTTGTASDGEGGTDLLISFEHVIGSSHDDHLTGVAQAARSTSDLRGGAGNDTLVGILGEYVRADYADQTQALSINLGAGTVEDGRGGTDTLVNIRGVLLFGDFADTVIGTAHDEWISPGDGADSINAGGGFDILSYGASDTGGVSVNLATNRARDVGGATDTIFGFEGVVTSFGNDSIFGNAQGNLIAPNAGADFVNGGEGEDTISYSHGFTPGGIQYTINEAGDRLPVAGVTIDLGTARATDFGGATDTILSIEHAIGSTAADIIRGNALGNHLAGAEGNDTLEGRGGNDTLDGQQGEDRMLGGLGDDLYIVSDAGDVVVEFANQGADTVLSTIDAYTLPINVEHLMALGAGARSLTGNGLDNSIIGGAGADTLSGGAGNDTLDGGADADRMLGGLGDDLFIVGDAGDVVVELANQGIDTVVTSLAAYTLTINVENLVASGSGARNFVGNGLDNRITGGEEADTLLGGAGNDTLDGGLGNDLLYGGAGNDTFLVTLGDSVFEGAGLGTDTVVLVSGAAYTLGANVENLVLAAAEAIEGNGNGLDNVITGNGAANILRGFAGRDVLDGAAGNDVLVGGAGADTLTGGAGNDIFRYFSASDSTPTEGDVIQDFGFAAATGLDRIDLRPVDANGIAAGDQAFRWIGDAAFGGLGAASAGELRFEILAADVYEVLGDTNGDGDADFAITVVSAFTPEAAWFFL</sequence>
<evidence type="ECO:0000256" key="7">
    <source>
        <dbReference type="ARBA" id="ARBA00023136"/>
    </source>
</evidence>
<dbReference type="PANTHER" id="PTHR38340:SF1">
    <property type="entry name" value="S-LAYER PROTEIN"/>
    <property type="match status" value="1"/>
</dbReference>
<proteinExistence type="predicted"/>
<evidence type="ECO:0000256" key="4">
    <source>
        <dbReference type="ARBA" id="ARBA00022656"/>
    </source>
</evidence>
<evidence type="ECO:0000256" key="5">
    <source>
        <dbReference type="ARBA" id="ARBA00022737"/>
    </source>
</evidence>
<dbReference type="GO" id="GO:0005509">
    <property type="term" value="F:calcium ion binding"/>
    <property type="evidence" value="ECO:0007669"/>
    <property type="project" value="InterPro"/>
</dbReference>
<evidence type="ECO:0000313" key="10">
    <source>
        <dbReference type="Proteomes" id="UP000562254"/>
    </source>
</evidence>
<dbReference type="PRINTS" id="PR00313">
    <property type="entry name" value="CABNDNGRPT"/>
</dbReference>
<protein>
    <submittedName>
        <fullName evidence="9">Ca2+-binding RTX toxin-like protein</fullName>
    </submittedName>
</protein>
<gene>
    <name evidence="9" type="ORF">FHS88_001684</name>
</gene>
<dbReference type="InterPro" id="IPR011049">
    <property type="entry name" value="Serralysin-like_metalloprot_C"/>
</dbReference>
<keyword evidence="10" id="KW-1185">Reference proteome</keyword>
<dbReference type="InterPro" id="IPR018511">
    <property type="entry name" value="Hemolysin-typ_Ca-bd_CS"/>
</dbReference>
<comment type="caution">
    <text evidence="9">The sequence shown here is derived from an EMBL/GenBank/DDBJ whole genome shotgun (WGS) entry which is preliminary data.</text>
</comment>
<dbReference type="InterPro" id="IPR003995">
    <property type="entry name" value="RTX_toxin_determinant-A"/>
</dbReference>
<reference evidence="9 10" key="1">
    <citation type="submission" date="2020-08" db="EMBL/GenBank/DDBJ databases">
        <title>Genomic Encyclopedia of Type Strains, Phase IV (KMG-IV): sequencing the most valuable type-strain genomes for metagenomic binning, comparative biology and taxonomic classification.</title>
        <authorList>
            <person name="Goeker M."/>
        </authorList>
    </citation>
    <scope>NUCLEOTIDE SEQUENCE [LARGE SCALE GENOMIC DNA]</scope>
    <source>
        <strain evidence="9 10">DSM 25895</strain>
    </source>
</reference>
<comment type="subcellular location">
    <subcellularLocation>
        <location evidence="1">Membrane</location>
    </subcellularLocation>
    <subcellularLocation>
        <location evidence="2">Secreted</location>
    </subcellularLocation>
</comment>
<feature type="region of interest" description="Disordered" evidence="8">
    <location>
        <begin position="19"/>
        <end position="50"/>
    </location>
</feature>
<name>A0A840XSB3_9PROT</name>
<feature type="compositionally biased region" description="Gly residues" evidence="8">
    <location>
        <begin position="35"/>
        <end position="48"/>
    </location>
</feature>
<dbReference type="SUPFAM" id="SSF51120">
    <property type="entry name" value="beta-Roll"/>
    <property type="match status" value="10"/>
</dbReference>
<dbReference type="InterPro" id="IPR001343">
    <property type="entry name" value="Hemolysn_Ca-bd"/>
</dbReference>
<keyword evidence="7" id="KW-0472">Membrane</keyword>
<keyword evidence="4" id="KW-0800">Toxin</keyword>
<accession>A0A840XSB3</accession>
<evidence type="ECO:0000256" key="6">
    <source>
        <dbReference type="ARBA" id="ARBA00023026"/>
    </source>
</evidence>
<dbReference type="PRINTS" id="PR01488">
    <property type="entry name" value="RTXTOXINA"/>
</dbReference>
<dbReference type="Proteomes" id="UP000562254">
    <property type="component" value="Unassembled WGS sequence"/>
</dbReference>
<dbReference type="GO" id="GO:0016020">
    <property type="term" value="C:membrane"/>
    <property type="evidence" value="ECO:0007669"/>
    <property type="project" value="UniProtKB-SubCell"/>
</dbReference>
<dbReference type="EMBL" id="JACIJE010000004">
    <property type="protein sequence ID" value="MBB5689559.1"/>
    <property type="molecule type" value="Genomic_DNA"/>
</dbReference>
<keyword evidence="3" id="KW-0964">Secreted</keyword>